<dbReference type="InterPro" id="IPR011761">
    <property type="entry name" value="ATP-grasp"/>
</dbReference>
<evidence type="ECO:0000256" key="1">
    <source>
        <dbReference type="ARBA" id="ARBA00022723"/>
    </source>
</evidence>
<dbReference type="PROSITE" id="PS50975">
    <property type="entry name" value="ATP_GRASP"/>
    <property type="match status" value="1"/>
</dbReference>
<dbReference type="Proteomes" id="UP001145069">
    <property type="component" value="Unassembled WGS sequence"/>
</dbReference>
<proteinExistence type="predicted"/>
<evidence type="ECO:0000259" key="5">
    <source>
        <dbReference type="PROSITE" id="PS50975"/>
    </source>
</evidence>
<organism evidence="6 7">
    <name type="scientific">Aquibacillus salsiterrae</name>
    <dbReference type="NCBI Taxonomy" id="2950439"/>
    <lineage>
        <taxon>Bacteria</taxon>
        <taxon>Bacillati</taxon>
        <taxon>Bacillota</taxon>
        <taxon>Bacilli</taxon>
        <taxon>Bacillales</taxon>
        <taxon>Bacillaceae</taxon>
        <taxon>Aquibacillus</taxon>
    </lineage>
</organism>
<dbReference type="NCBIfam" id="TIGR00768">
    <property type="entry name" value="rimK_fam"/>
    <property type="match status" value="1"/>
</dbReference>
<name>A0A9X3WB18_9BACI</name>
<dbReference type="EMBL" id="JAMQKC010000001">
    <property type="protein sequence ID" value="MDC3415677.1"/>
    <property type="molecule type" value="Genomic_DNA"/>
</dbReference>
<dbReference type="InterPro" id="IPR013651">
    <property type="entry name" value="ATP-grasp_RimK-type"/>
</dbReference>
<keyword evidence="7" id="KW-1185">Reference proteome</keyword>
<keyword evidence="6" id="KW-0436">Ligase</keyword>
<dbReference type="Gene3D" id="3.30.470.20">
    <property type="entry name" value="ATP-grasp fold, B domain"/>
    <property type="match status" value="1"/>
</dbReference>
<accession>A0A9X3WB18</accession>
<evidence type="ECO:0000313" key="6">
    <source>
        <dbReference type="EMBL" id="MDC3415677.1"/>
    </source>
</evidence>
<dbReference type="RefSeq" id="WP_272444636.1">
    <property type="nucleotide sequence ID" value="NZ_JAMQKC010000001.1"/>
</dbReference>
<reference evidence="6" key="1">
    <citation type="submission" date="2022-06" db="EMBL/GenBank/DDBJ databases">
        <title>Aquibacillus sp. a new bacterium isolated from soil saline samples.</title>
        <authorList>
            <person name="Galisteo C."/>
            <person name="De La Haba R."/>
            <person name="Sanchez-Porro C."/>
            <person name="Ventosa A."/>
        </authorList>
    </citation>
    <scope>NUCLEOTIDE SEQUENCE</scope>
    <source>
        <strain evidence="6">3ASR75-54</strain>
    </source>
</reference>
<evidence type="ECO:0000256" key="4">
    <source>
        <dbReference type="PROSITE-ProRule" id="PRU00409"/>
    </source>
</evidence>
<evidence type="ECO:0000256" key="3">
    <source>
        <dbReference type="ARBA" id="ARBA00022840"/>
    </source>
</evidence>
<evidence type="ECO:0000313" key="7">
    <source>
        <dbReference type="Proteomes" id="UP001145069"/>
    </source>
</evidence>
<dbReference type="GO" id="GO:0005524">
    <property type="term" value="F:ATP binding"/>
    <property type="evidence" value="ECO:0007669"/>
    <property type="project" value="UniProtKB-UniRule"/>
</dbReference>
<keyword evidence="3 4" id="KW-0067">ATP-binding</keyword>
<dbReference type="InterPro" id="IPR004666">
    <property type="entry name" value="Rp_bS6_RimK/Lys_biosynth_LsyX"/>
</dbReference>
<dbReference type="Pfam" id="PF08443">
    <property type="entry name" value="RimK"/>
    <property type="match status" value="1"/>
</dbReference>
<dbReference type="AlphaFoldDB" id="A0A9X3WB18"/>
<dbReference type="GO" id="GO:0046872">
    <property type="term" value="F:metal ion binding"/>
    <property type="evidence" value="ECO:0007669"/>
    <property type="project" value="UniProtKB-KW"/>
</dbReference>
<keyword evidence="2 4" id="KW-0547">Nucleotide-binding</keyword>
<dbReference type="Gene3D" id="3.40.50.20">
    <property type="match status" value="1"/>
</dbReference>
<evidence type="ECO:0000256" key="2">
    <source>
        <dbReference type="ARBA" id="ARBA00022741"/>
    </source>
</evidence>
<comment type="caution">
    <text evidence="6">The sequence shown here is derived from an EMBL/GenBank/DDBJ whole genome shotgun (WGS) entry which is preliminary data.</text>
</comment>
<feature type="domain" description="ATP-grasp" evidence="5">
    <location>
        <begin position="102"/>
        <end position="291"/>
    </location>
</feature>
<dbReference type="GO" id="GO:0016879">
    <property type="term" value="F:ligase activity, forming carbon-nitrogen bonds"/>
    <property type="evidence" value="ECO:0007669"/>
    <property type="project" value="TreeGrafter"/>
</dbReference>
<gene>
    <name evidence="6" type="ORF">NC799_01970</name>
</gene>
<dbReference type="SUPFAM" id="SSF56059">
    <property type="entry name" value="Glutathione synthetase ATP-binding domain-like"/>
    <property type="match status" value="1"/>
</dbReference>
<dbReference type="PANTHER" id="PTHR21621:SF0">
    <property type="entry name" value="BETA-CITRYLGLUTAMATE SYNTHASE B-RELATED"/>
    <property type="match status" value="1"/>
</dbReference>
<protein>
    <submittedName>
        <fullName evidence="6">RimK family alpha-L-glutamate ligase</fullName>
    </submittedName>
</protein>
<dbReference type="PANTHER" id="PTHR21621">
    <property type="entry name" value="RIBOSOMAL PROTEIN S6 MODIFICATION PROTEIN"/>
    <property type="match status" value="1"/>
</dbReference>
<sequence>MIGWIIYNGHLPSKKFINFANWIKDAGLNKGIQMETVKNNHVWVELGTNISGVINDKHLSTPNFVIFHDKDIALARQLEQSNIPVINSAAAIEICDNKITTYQQLTKDSIPIPKTFVAPKIFEKTEKVELDSFLIIENYLSYPFIIKEAYGSFGEQVYLIETRQQYVDKINELKGVPFVIQQFVATSYGKDIRINVIGGKVVASMLRKGNGDFRANVNAGGSTEPYSPSPKEKALAIAAAASVGADFAGVDLLFGENGNPIVCEVNSNAHIQGIYESTGINVADYMIDYCIEKVKGMKDL</sequence>
<keyword evidence="1" id="KW-0479">Metal-binding</keyword>
<dbReference type="GO" id="GO:0005737">
    <property type="term" value="C:cytoplasm"/>
    <property type="evidence" value="ECO:0007669"/>
    <property type="project" value="TreeGrafter"/>
</dbReference>